<evidence type="ECO:0000313" key="1">
    <source>
        <dbReference type="EMBL" id="PNX89593.1"/>
    </source>
</evidence>
<name>A0A2K3MFM3_TRIPR</name>
<dbReference type="Proteomes" id="UP000236291">
    <property type="component" value="Unassembled WGS sequence"/>
</dbReference>
<organism evidence="1 2">
    <name type="scientific">Trifolium pratense</name>
    <name type="common">Red clover</name>
    <dbReference type="NCBI Taxonomy" id="57577"/>
    <lineage>
        <taxon>Eukaryota</taxon>
        <taxon>Viridiplantae</taxon>
        <taxon>Streptophyta</taxon>
        <taxon>Embryophyta</taxon>
        <taxon>Tracheophyta</taxon>
        <taxon>Spermatophyta</taxon>
        <taxon>Magnoliopsida</taxon>
        <taxon>eudicotyledons</taxon>
        <taxon>Gunneridae</taxon>
        <taxon>Pentapetalae</taxon>
        <taxon>rosids</taxon>
        <taxon>fabids</taxon>
        <taxon>Fabales</taxon>
        <taxon>Fabaceae</taxon>
        <taxon>Papilionoideae</taxon>
        <taxon>50 kb inversion clade</taxon>
        <taxon>NPAAA clade</taxon>
        <taxon>Hologalegina</taxon>
        <taxon>IRL clade</taxon>
        <taxon>Trifolieae</taxon>
        <taxon>Trifolium</taxon>
    </lineage>
</organism>
<protein>
    <submittedName>
        <fullName evidence="1">Uncharacterized protein</fullName>
    </submittedName>
</protein>
<comment type="caution">
    <text evidence="1">The sequence shown here is derived from an EMBL/GenBank/DDBJ whole genome shotgun (WGS) entry which is preliminary data.</text>
</comment>
<feature type="non-terminal residue" evidence="1">
    <location>
        <position position="38"/>
    </location>
</feature>
<reference evidence="1 2" key="1">
    <citation type="journal article" date="2014" name="Am. J. Bot.">
        <title>Genome assembly and annotation for red clover (Trifolium pratense; Fabaceae).</title>
        <authorList>
            <person name="Istvanek J."/>
            <person name="Jaros M."/>
            <person name="Krenek A."/>
            <person name="Repkova J."/>
        </authorList>
    </citation>
    <scope>NUCLEOTIDE SEQUENCE [LARGE SCALE GENOMIC DNA]</scope>
    <source>
        <strain evidence="2">cv. Tatra</strain>
        <tissue evidence="1">Young leaves</tissue>
    </source>
</reference>
<dbReference type="EMBL" id="ASHM01060289">
    <property type="protein sequence ID" value="PNX89593.1"/>
    <property type="molecule type" value="Genomic_DNA"/>
</dbReference>
<dbReference type="AlphaFoldDB" id="A0A2K3MFM3"/>
<proteinExistence type="predicted"/>
<gene>
    <name evidence="1" type="ORF">L195_g045713</name>
</gene>
<accession>A0A2K3MFM3</accession>
<evidence type="ECO:0000313" key="2">
    <source>
        <dbReference type="Proteomes" id="UP000236291"/>
    </source>
</evidence>
<sequence length="38" mass="4642">MMEDLARFKDDEIMVENVASEEMLHEWWNSSLEPQQWS</sequence>
<reference evidence="1 2" key="2">
    <citation type="journal article" date="2017" name="Front. Plant Sci.">
        <title>Gene Classification and Mining of Molecular Markers Useful in Red Clover (Trifolium pratense) Breeding.</title>
        <authorList>
            <person name="Istvanek J."/>
            <person name="Dluhosova J."/>
            <person name="Dluhos P."/>
            <person name="Patkova L."/>
            <person name="Nedelnik J."/>
            <person name="Repkova J."/>
        </authorList>
    </citation>
    <scope>NUCLEOTIDE SEQUENCE [LARGE SCALE GENOMIC DNA]</scope>
    <source>
        <strain evidence="2">cv. Tatra</strain>
        <tissue evidence="1">Young leaves</tissue>
    </source>
</reference>